<dbReference type="InterPro" id="IPR012340">
    <property type="entry name" value="NA-bd_OB-fold"/>
</dbReference>
<dbReference type="Proteomes" id="UP001169764">
    <property type="component" value="Unassembled WGS sequence"/>
</dbReference>
<keyword evidence="9" id="KW-1185">Reference proteome</keyword>
<sequence length="70" mass="7659">MPVGTVKFFNGVKGFGFITPDGGGKDDFVDVAAVSKAGWATLKQRQRIEYDLVADERGKDSAVNLQNLRR</sequence>
<dbReference type="PANTHER" id="PTHR46565:SF20">
    <property type="entry name" value="COLD SHOCK DOMAIN-CONTAINING PROTEIN 4"/>
    <property type="match status" value="1"/>
</dbReference>
<dbReference type="PIRSF" id="PIRSF002599">
    <property type="entry name" value="Cold_shock_A"/>
    <property type="match status" value="1"/>
</dbReference>
<dbReference type="SUPFAM" id="SSF50249">
    <property type="entry name" value="Nucleic acid-binding proteins"/>
    <property type="match status" value="1"/>
</dbReference>
<evidence type="ECO:0000256" key="3">
    <source>
        <dbReference type="ARBA" id="ARBA00023015"/>
    </source>
</evidence>
<dbReference type="PANTHER" id="PTHR46565">
    <property type="entry name" value="COLD SHOCK DOMAIN PROTEIN 2"/>
    <property type="match status" value="1"/>
</dbReference>
<protein>
    <submittedName>
        <fullName evidence="8">Cold shock domain-containing protein</fullName>
    </submittedName>
</protein>
<keyword evidence="3" id="KW-0805">Transcription regulation</keyword>
<name>A0ABT8YAJ4_9SPHN</name>
<evidence type="ECO:0000256" key="4">
    <source>
        <dbReference type="ARBA" id="ARBA00023125"/>
    </source>
</evidence>
<evidence type="ECO:0000256" key="2">
    <source>
        <dbReference type="ARBA" id="ARBA00022490"/>
    </source>
</evidence>
<dbReference type="Gene3D" id="2.40.50.140">
    <property type="entry name" value="Nucleic acid-binding proteins"/>
    <property type="match status" value="1"/>
</dbReference>
<evidence type="ECO:0000259" key="7">
    <source>
        <dbReference type="PROSITE" id="PS51857"/>
    </source>
</evidence>
<keyword evidence="2" id="KW-0963">Cytoplasm</keyword>
<proteinExistence type="predicted"/>
<feature type="domain" description="CSD" evidence="7">
    <location>
        <begin position="1"/>
        <end position="67"/>
    </location>
</feature>
<dbReference type="PROSITE" id="PS51857">
    <property type="entry name" value="CSD_2"/>
    <property type="match status" value="1"/>
</dbReference>
<comment type="subcellular location">
    <subcellularLocation>
        <location evidence="1">Cytoplasm</location>
    </subcellularLocation>
</comment>
<evidence type="ECO:0000313" key="8">
    <source>
        <dbReference type="EMBL" id="MDO6415351.1"/>
    </source>
</evidence>
<dbReference type="CDD" id="cd04458">
    <property type="entry name" value="CSP_CDS"/>
    <property type="match status" value="1"/>
</dbReference>
<dbReference type="RefSeq" id="WP_303543299.1">
    <property type="nucleotide sequence ID" value="NZ_JAUOTP010000005.1"/>
</dbReference>
<dbReference type="PRINTS" id="PR00050">
    <property type="entry name" value="COLDSHOCK"/>
</dbReference>
<dbReference type="InterPro" id="IPR002059">
    <property type="entry name" value="CSP_DNA-bd"/>
</dbReference>
<keyword evidence="5" id="KW-0010">Activator</keyword>
<dbReference type="EMBL" id="JAUOTP010000005">
    <property type="protein sequence ID" value="MDO6415351.1"/>
    <property type="molecule type" value="Genomic_DNA"/>
</dbReference>
<evidence type="ECO:0000256" key="1">
    <source>
        <dbReference type="ARBA" id="ARBA00004496"/>
    </source>
</evidence>
<reference evidence="8" key="1">
    <citation type="submission" date="2023-07" db="EMBL/GenBank/DDBJ databases">
        <authorList>
            <person name="Kim M."/>
        </authorList>
    </citation>
    <scope>NUCLEOTIDE SEQUENCE</scope>
    <source>
        <strain evidence="8">BIUV-7</strain>
    </source>
</reference>
<organism evidence="8 9">
    <name type="scientific">Sphingomonas natans</name>
    <dbReference type="NCBI Taxonomy" id="3063330"/>
    <lineage>
        <taxon>Bacteria</taxon>
        <taxon>Pseudomonadati</taxon>
        <taxon>Pseudomonadota</taxon>
        <taxon>Alphaproteobacteria</taxon>
        <taxon>Sphingomonadales</taxon>
        <taxon>Sphingomonadaceae</taxon>
        <taxon>Sphingomonas</taxon>
    </lineage>
</organism>
<evidence type="ECO:0000256" key="6">
    <source>
        <dbReference type="ARBA" id="ARBA00023163"/>
    </source>
</evidence>
<dbReference type="InterPro" id="IPR012156">
    <property type="entry name" value="Cold_shock_CspA"/>
</dbReference>
<accession>A0ABT8YAJ4</accession>
<gene>
    <name evidence="8" type="ORF">Q4F19_13235</name>
</gene>
<dbReference type="InterPro" id="IPR011129">
    <property type="entry name" value="CSD"/>
</dbReference>
<keyword evidence="4" id="KW-0238">DNA-binding</keyword>
<evidence type="ECO:0000256" key="5">
    <source>
        <dbReference type="ARBA" id="ARBA00023159"/>
    </source>
</evidence>
<evidence type="ECO:0000313" key="9">
    <source>
        <dbReference type="Proteomes" id="UP001169764"/>
    </source>
</evidence>
<comment type="caution">
    <text evidence="8">The sequence shown here is derived from an EMBL/GenBank/DDBJ whole genome shotgun (WGS) entry which is preliminary data.</text>
</comment>
<keyword evidence="6" id="KW-0804">Transcription</keyword>
<dbReference type="SMART" id="SM00357">
    <property type="entry name" value="CSP"/>
    <property type="match status" value="1"/>
</dbReference>
<dbReference type="Pfam" id="PF00313">
    <property type="entry name" value="CSD"/>
    <property type="match status" value="1"/>
</dbReference>